<evidence type="ECO:0000256" key="1">
    <source>
        <dbReference type="SAM" id="MobiDB-lite"/>
    </source>
</evidence>
<dbReference type="AlphaFoldDB" id="A0AAD7X310"/>
<dbReference type="EMBL" id="JAINUG010000002">
    <property type="protein sequence ID" value="KAJ8418455.1"/>
    <property type="molecule type" value="Genomic_DNA"/>
</dbReference>
<proteinExistence type="predicted"/>
<sequence>MLHYSALRGHTAPSRSGGPVALAGIGRRAGSWHLSVRVVRFPGERGGRLPSHGRRCIPPRYRTRASRVDALTEGSESGGQPGSAEGPGCDRRQLSVCPPCGVPLSNSVSFCFPAPECICLSIRPSLCPSAPWPAHPD</sequence>
<comment type="caution">
    <text evidence="2">The sequence shown here is derived from an EMBL/GenBank/DDBJ whole genome shotgun (WGS) entry which is preliminary data.</text>
</comment>
<reference evidence="2" key="1">
    <citation type="journal article" date="2023" name="Science">
        <title>Genome structures resolve the early diversification of teleost fishes.</title>
        <authorList>
            <person name="Parey E."/>
            <person name="Louis A."/>
            <person name="Montfort J."/>
            <person name="Bouchez O."/>
            <person name="Roques C."/>
            <person name="Iampietro C."/>
            <person name="Lluch J."/>
            <person name="Castinel A."/>
            <person name="Donnadieu C."/>
            <person name="Desvignes T."/>
            <person name="Floi Bucao C."/>
            <person name="Jouanno E."/>
            <person name="Wen M."/>
            <person name="Mejri S."/>
            <person name="Dirks R."/>
            <person name="Jansen H."/>
            <person name="Henkel C."/>
            <person name="Chen W.J."/>
            <person name="Zahm M."/>
            <person name="Cabau C."/>
            <person name="Klopp C."/>
            <person name="Thompson A.W."/>
            <person name="Robinson-Rechavi M."/>
            <person name="Braasch I."/>
            <person name="Lecointre G."/>
            <person name="Bobe J."/>
            <person name="Postlethwait J.H."/>
            <person name="Berthelot C."/>
            <person name="Roest Crollius H."/>
            <person name="Guiguen Y."/>
        </authorList>
    </citation>
    <scope>NUCLEOTIDE SEQUENCE</scope>
    <source>
        <strain evidence="2">NC1722</strain>
    </source>
</reference>
<protein>
    <submittedName>
        <fullName evidence="2">Uncharacterized protein</fullName>
    </submittedName>
</protein>
<feature type="region of interest" description="Disordered" evidence="1">
    <location>
        <begin position="66"/>
        <end position="93"/>
    </location>
</feature>
<accession>A0AAD7X310</accession>
<evidence type="ECO:0000313" key="3">
    <source>
        <dbReference type="Proteomes" id="UP001221898"/>
    </source>
</evidence>
<keyword evidence="3" id="KW-1185">Reference proteome</keyword>
<organism evidence="2 3">
    <name type="scientific">Aldrovandia affinis</name>
    <dbReference type="NCBI Taxonomy" id="143900"/>
    <lineage>
        <taxon>Eukaryota</taxon>
        <taxon>Metazoa</taxon>
        <taxon>Chordata</taxon>
        <taxon>Craniata</taxon>
        <taxon>Vertebrata</taxon>
        <taxon>Euteleostomi</taxon>
        <taxon>Actinopterygii</taxon>
        <taxon>Neopterygii</taxon>
        <taxon>Teleostei</taxon>
        <taxon>Notacanthiformes</taxon>
        <taxon>Halosauridae</taxon>
        <taxon>Aldrovandia</taxon>
    </lineage>
</organism>
<evidence type="ECO:0000313" key="2">
    <source>
        <dbReference type="EMBL" id="KAJ8418455.1"/>
    </source>
</evidence>
<name>A0AAD7X310_9TELE</name>
<dbReference type="Proteomes" id="UP001221898">
    <property type="component" value="Unassembled WGS sequence"/>
</dbReference>
<gene>
    <name evidence="2" type="ORF">AAFF_G00141640</name>
</gene>